<keyword evidence="1" id="KW-1133">Transmembrane helix</keyword>
<feature type="transmembrane region" description="Helical" evidence="1">
    <location>
        <begin position="57"/>
        <end position="90"/>
    </location>
</feature>
<reference evidence="2 3" key="1">
    <citation type="submission" date="2023-07" db="EMBL/GenBank/DDBJ databases">
        <title>Sequencing the genomes of 1000 actinobacteria strains.</title>
        <authorList>
            <person name="Klenk H.-P."/>
        </authorList>
    </citation>
    <scope>NUCLEOTIDE SEQUENCE [LARGE SCALE GENOMIC DNA]</scope>
    <source>
        <strain evidence="2 3">DSM 14555</strain>
    </source>
</reference>
<evidence type="ECO:0000313" key="3">
    <source>
        <dbReference type="Proteomes" id="UP001185069"/>
    </source>
</evidence>
<proteinExistence type="predicted"/>
<protein>
    <submittedName>
        <fullName evidence="2">Branched-subunit amino acid permease</fullName>
    </submittedName>
</protein>
<gene>
    <name evidence="2" type="ORF">JOE69_003013</name>
</gene>
<organism evidence="2 3">
    <name type="scientific">Arthrobacter russicus</name>
    <dbReference type="NCBI Taxonomy" id="172040"/>
    <lineage>
        <taxon>Bacteria</taxon>
        <taxon>Bacillati</taxon>
        <taxon>Actinomycetota</taxon>
        <taxon>Actinomycetes</taxon>
        <taxon>Micrococcales</taxon>
        <taxon>Micrococcaceae</taxon>
        <taxon>Arthrobacter</taxon>
    </lineage>
</organism>
<keyword evidence="1" id="KW-0472">Membrane</keyword>
<keyword evidence="1" id="KW-0812">Transmembrane</keyword>
<dbReference type="EMBL" id="JAVDQF010000001">
    <property type="protein sequence ID" value="MDR6270775.1"/>
    <property type="molecule type" value="Genomic_DNA"/>
</dbReference>
<dbReference type="RefSeq" id="WP_309800064.1">
    <property type="nucleotide sequence ID" value="NZ_BAAAHY010000004.1"/>
</dbReference>
<evidence type="ECO:0000256" key="1">
    <source>
        <dbReference type="SAM" id="Phobius"/>
    </source>
</evidence>
<accession>A0ABU1JF69</accession>
<evidence type="ECO:0000313" key="2">
    <source>
        <dbReference type="EMBL" id="MDR6270775.1"/>
    </source>
</evidence>
<keyword evidence="3" id="KW-1185">Reference proteome</keyword>
<comment type="caution">
    <text evidence="2">The sequence shown here is derived from an EMBL/GenBank/DDBJ whole genome shotgun (WGS) entry which is preliminary data.</text>
</comment>
<dbReference type="Proteomes" id="UP001185069">
    <property type="component" value="Unassembled WGS sequence"/>
</dbReference>
<sequence>MGAGEFLRPGWRKFFGALLGASLGQIEQRPESLGLDAVFPAVLLALLLPAMRERRALLAAAVGTALSLAATPILPFGLAPLLALSALLLVLPRRGMA</sequence>
<name>A0ABU1JF69_9MICC</name>